<feature type="domain" description="Gamma tubulin complex component protein N-terminal" evidence="8">
    <location>
        <begin position="49"/>
        <end position="388"/>
    </location>
</feature>
<dbReference type="InterPro" id="IPR007259">
    <property type="entry name" value="GCP"/>
</dbReference>
<keyword evidence="5" id="KW-0206">Cytoskeleton</keyword>
<dbReference type="FunFam" id="1.20.120.1900:FF:000018">
    <property type="entry name" value="Gamma-tubulin complex component 6 isoform A"/>
    <property type="match status" value="1"/>
</dbReference>
<feature type="domain" description="Gamma tubulin complex component C-terminal" evidence="7">
    <location>
        <begin position="907"/>
        <end position="1220"/>
    </location>
</feature>
<keyword evidence="10" id="KW-1185">Reference proteome</keyword>
<evidence type="ECO:0000256" key="6">
    <source>
        <dbReference type="SAM" id="MobiDB-lite"/>
    </source>
</evidence>
<evidence type="ECO:0000256" key="1">
    <source>
        <dbReference type="ARBA" id="ARBA00004245"/>
    </source>
</evidence>
<organism evidence="9 10">
    <name type="scientific">Erythroxylum novogranatense</name>
    <dbReference type="NCBI Taxonomy" id="1862640"/>
    <lineage>
        <taxon>Eukaryota</taxon>
        <taxon>Viridiplantae</taxon>
        <taxon>Streptophyta</taxon>
        <taxon>Embryophyta</taxon>
        <taxon>Tracheophyta</taxon>
        <taxon>Spermatophyta</taxon>
        <taxon>Magnoliopsida</taxon>
        <taxon>eudicotyledons</taxon>
        <taxon>Gunneridae</taxon>
        <taxon>Pentapetalae</taxon>
        <taxon>rosids</taxon>
        <taxon>fabids</taxon>
        <taxon>Malpighiales</taxon>
        <taxon>Erythroxylaceae</taxon>
        <taxon>Erythroxylum</taxon>
    </lineage>
</organism>
<feature type="region of interest" description="Disordered" evidence="6">
    <location>
        <begin position="565"/>
        <end position="588"/>
    </location>
</feature>
<dbReference type="Pfam" id="PF17681">
    <property type="entry name" value="GCP_N_terminal"/>
    <property type="match status" value="1"/>
</dbReference>
<dbReference type="AlphaFoldDB" id="A0AAV8TJ58"/>
<keyword evidence="3" id="KW-0963">Cytoplasm</keyword>
<keyword evidence="4" id="KW-0493">Microtubule</keyword>
<dbReference type="GO" id="GO:0051225">
    <property type="term" value="P:spindle assembly"/>
    <property type="evidence" value="ECO:0007669"/>
    <property type="project" value="TreeGrafter"/>
</dbReference>
<dbReference type="GO" id="GO:0007020">
    <property type="term" value="P:microtubule nucleation"/>
    <property type="evidence" value="ECO:0007669"/>
    <property type="project" value="InterPro"/>
</dbReference>
<evidence type="ECO:0008006" key="11">
    <source>
        <dbReference type="Google" id="ProtNLM"/>
    </source>
</evidence>
<dbReference type="InterPro" id="IPR042241">
    <property type="entry name" value="GCP_C_sf"/>
</dbReference>
<proteinExistence type="inferred from homology"/>
<feature type="compositionally biased region" description="Low complexity" evidence="6">
    <location>
        <begin position="1"/>
        <end position="17"/>
    </location>
</feature>
<dbReference type="GO" id="GO:0000278">
    <property type="term" value="P:mitotic cell cycle"/>
    <property type="evidence" value="ECO:0007669"/>
    <property type="project" value="TreeGrafter"/>
</dbReference>
<evidence type="ECO:0000313" key="9">
    <source>
        <dbReference type="EMBL" id="KAJ8766798.1"/>
    </source>
</evidence>
<dbReference type="GO" id="GO:0000922">
    <property type="term" value="C:spindle pole"/>
    <property type="evidence" value="ECO:0007669"/>
    <property type="project" value="InterPro"/>
</dbReference>
<dbReference type="InterPro" id="IPR041470">
    <property type="entry name" value="GCP_N"/>
</dbReference>
<reference evidence="9 10" key="1">
    <citation type="submission" date="2021-09" db="EMBL/GenBank/DDBJ databases">
        <title>Genomic insights and catalytic innovation underlie evolution of tropane alkaloids biosynthesis.</title>
        <authorList>
            <person name="Wang Y.-J."/>
            <person name="Tian T."/>
            <person name="Huang J.-P."/>
            <person name="Huang S.-X."/>
        </authorList>
    </citation>
    <scope>NUCLEOTIDE SEQUENCE [LARGE SCALE GENOMIC DNA]</scope>
    <source>
        <strain evidence="9">KIB-2018</strain>
        <tissue evidence="9">Leaf</tissue>
    </source>
</reference>
<gene>
    <name evidence="9" type="ORF">K2173_008352</name>
</gene>
<dbReference type="GO" id="GO:0005874">
    <property type="term" value="C:microtubule"/>
    <property type="evidence" value="ECO:0007669"/>
    <property type="project" value="UniProtKB-KW"/>
</dbReference>
<dbReference type="PANTHER" id="PTHR19302:SF70">
    <property type="entry name" value="GAMMA-TUBULIN COMPLEX COMPONENT 6"/>
    <property type="match status" value="1"/>
</dbReference>
<evidence type="ECO:0000313" key="10">
    <source>
        <dbReference type="Proteomes" id="UP001159364"/>
    </source>
</evidence>
<dbReference type="GO" id="GO:0000930">
    <property type="term" value="C:gamma-tubulin complex"/>
    <property type="evidence" value="ECO:0007669"/>
    <property type="project" value="TreeGrafter"/>
</dbReference>
<sequence length="1234" mass="139949">MNASVTVSQSRSSNNSSKETEAMREPAPTSNTFHRRYDTCKEASLVKLALNALQGVQSAILSIEKLHASFSSDSADRTHLQNSSLWNRSSSTQALGKILKSIGCSGTLVCLLRKFVDSFLNLNCHTYSVSKSYGVSESTRDQCHCDGNAQKEEHPPYSLVNQAFAVAVGKVLDGYVCALDTLSASVYLRRSLKSAELPPYANYGSECLTNVVHSEVNLLELYLHTKDLRTRIEALGNICELNDIALCFSVSPFEDLISTATLKFFKFQRGGDLLTYLYEHLQVADPGYCALLKYLFLCSYEPYCDFIRSWIFKAELSDPYEEFVIKFVESESSCVDFKAGIPIHFSLASLRDGVAIPCFLKDFLSPLVRAGQQLQVLKKLFELCNHVAPADYTFEDFLPCWDGYAGSHFFCPSTLTFNKQGLEAMVLARDIYYKKMLQKLEILLLKLEFRHRQVVSQSGLPFFIDQDGGSLRTSSTSHVDDRWNCPSIVEKQSSKVADDKIDSDCPSPEGELYGFGSSDLSECSSLSGSEVPNETEQLNDHRHCLVENLERELSSLGFCNHNPVDKTLEKPKNGGRAPDTDDTLHEDDEKTYDRFVHSSREEATVGYMFVPHDLESKWSCISNTLCKDDSPNSCSPLHFLKNGQYDDERYKYQMSLNGVNCVQEAVETNVGVLDEGISHFCGMSIAKGALIAETLSRYERGKDNFTSELLTLRPWKLNHSKFLSANPMSKENRCFYLRRVHGRRCTSVYKQSSTCFDFSFVEDPCKVTLEKLTSRLTSPMGYQTLSGMTAFANGCESHDKGKHGFGRDNIVKDNVGVSFLYPSSDSKEHAQGTAVLKNVYGGSHWECLLGSFSYNDEGNGQDQNNISSTFEIPLDVIIEKCLLQEILLQYKYVSKLAIKLLEEGFHLQQHLLALRRYYFMELADWADIFIMSLSNHKWCIAEAHQRVSDIQGFLEMSVQRSSCERDPYKDRLFVYIKGNSIMPLSTSAIGVRSFNFLGLGYRVDWPVSIVLTHDALRIYSEIFSFLIQVKLAVFSLTDVWSLLKDLTRLQCCPGEHESKVGRFKMFTKIWHQVNHFVSTLCQYVQSQLSQLSWCGFLQSLNYKVKDMMDLESVHMAYLVDSLNICFLSDEMRAIASIIENILQCALDFRSCLNSNWWDVKLDPSDSPGEIPRINTSQVQTIKQKFDRNLKELYVYYLKSPKHGELGLSRLWGLLNYNDYYRDIVNRMDLYGFQV</sequence>
<dbReference type="GO" id="GO:0043015">
    <property type="term" value="F:gamma-tubulin binding"/>
    <property type="evidence" value="ECO:0007669"/>
    <property type="project" value="InterPro"/>
</dbReference>
<evidence type="ECO:0000256" key="3">
    <source>
        <dbReference type="ARBA" id="ARBA00022490"/>
    </source>
</evidence>
<dbReference type="InterPro" id="IPR040457">
    <property type="entry name" value="GCP_C"/>
</dbReference>
<dbReference type="GO" id="GO:0051011">
    <property type="term" value="F:microtubule minus-end binding"/>
    <property type="evidence" value="ECO:0007669"/>
    <property type="project" value="TreeGrafter"/>
</dbReference>
<evidence type="ECO:0000259" key="7">
    <source>
        <dbReference type="Pfam" id="PF04130"/>
    </source>
</evidence>
<name>A0AAV8TJ58_9ROSI</name>
<dbReference type="GO" id="GO:0051321">
    <property type="term" value="P:meiotic cell cycle"/>
    <property type="evidence" value="ECO:0007669"/>
    <property type="project" value="TreeGrafter"/>
</dbReference>
<comment type="caution">
    <text evidence="9">The sequence shown here is derived from an EMBL/GenBank/DDBJ whole genome shotgun (WGS) entry which is preliminary data.</text>
</comment>
<dbReference type="Pfam" id="PF04130">
    <property type="entry name" value="GCP_C_terminal"/>
    <property type="match status" value="1"/>
</dbReference>
<dbReference type="PANTHER" id="PTHR19302">
    <property type="entry name" value="GAMMA TUBULIN COMPLEX PROTEIN"/>
    <property type="match status" value="1"/>
</dbReference>
<dbReference type="GO" id="GO:0031122">
    <property type="term" value="P:cytoplasmic microtubule organization"/>
    <property type="evidence" value="ECO:0007669"/>
    <property type="project" value="TreeGrafter"/>
</dbReference>
<dbReference type="Proteomes" id="UP001159364">
    <property type="component" value="Linkage Group LG04"/>
</dbReference>
<dbReference type="Gene3D" id="1.20.120.1900">
    <property type="entry name" value="Gamma-tubulin complex, C-terminal domain"/>
    <property type="match status" value="1"/>
</dbReference>
<comment type="subcellular location">
    <subcellularLocation>
        <location evidence="1">Cytoplasm</location>
        <location evidence="1">Cytoskeleton</location>
    </subcellularLocation>
</comment>
<evidence type="ECO:0000259" key="8">
    <source>
        <dbReference type="Pfam" id="PF17681"/>
    </source>
</evidence>
<evidence type="ECO:0000256" key="2">
    <source>
        <dbReference type="ARBA" id="ARBA00010337"/>
    </source>
</evidence>
<accession>A0AAV8TJ58</accession>
<evidence type="ECO:0000256" key="5">
    <source>
        <dbReference type="ARBA" id="ARBA00023212"/>
    </source>
</evidence>
<dbReference type="EMBL" id="JAIWQS010000004">
    <property type="protein sequence ID" value="KAJ8766798.1"/>
    <property type="molecule type" value="Genomic_DNA"/>
</dbReference>
<evidence type="ECO:0000256" key="4">
    <source>
        <dbReference type="ARBA" id="ARBA00022701"/>
    </source>
</evidence>
<protein>
    <recommendedName>
        <fullName evidence="11">Gamma-tubulin complex component</fullName>
    </recommendedName>
</protein>
<feature type="region of interest" description="Disordered" evidence="6">
    <location>
        <begin position="1"/>
        <end position="33"/>
    </location>
</feature>
<comment type="similarity">
    <text evidence="2">Belongs to the TUBGCP family.</text>
</comment>